<comment type="caution">
    <text evidence="1">The sequence shown here is derived from an EMBL/GenBank/DDBJ whole genome shotgun (WGS) entry which is preliminary data.</text>
</comment>
<accession>A0A8H4VSL5</accession>
<keyword evidence="2" id="KW-1185">Reference proteome</keyword>
<name>A0A8H4VSL5_9AGAR</name>
<sequence>MKIRRIKIPVHTINDLPEGVLYDIFYEIASDVTVLHTRLIFTLSNSWVCRKWRQIILESPTIWGHLLFFTLEKSFTQCPLVSTILERSGNSPLWIYGNTWSFILGDLQDRDPSAETIAARDALRPIMTSISTEYWERIERLSLRFYRSDLLFVGPSFFSAIVDRPAGQLRHFRLEIPDGSVTQVGIPPVFMGCSPVLGYFGLRGMRYMFEASSVARLRYLEFSDYIEGNTLRLLPRVLPLLEMCTIHDISKAIDEQNIVPIHLPKLRHLHVSGSPEACQAIVRNTERSSPAGCFVGFEFEIPQGHDLSSFDAASAFVQEFYEPLLLNNLELLEKLASRLEDIALTIYLNAFEIELSTGLDFPLKMSLFWNFMACQYFFPPLLQALGRCAVYFEDVITLRLDSYAETIMRNRWNRFLQVFPNVSVVRTLYMNHIPFVYNFIDDVLKKSWSKEEKIEFLKSQPFPKLRKLSFFDVFRQDTADPEQLQSMTNGLLSNLSRRATFGVPIQEIELLDAPKHFVMPKEVARVAHEFPDLKIWSVPKGGSSSDRKLLSGGSVGARVRNRVRDVSRSLQQSLTRICST</sequence>
<proteinExistence type="predicted"/>
<evidence type="ECO:0000313" key="2">
    <source>
        <dbReference type="Proteomes" id="UP000521872"/>
    </source>
</evidence>
<protein>
    <recommendedName>
        <fullName evidence="3">F-box domain-containing protein</fullName>
    </recommendedName>
</protein>
<organism evidence="1 2">
    <name type="scientific">Agrocybe pediades</name>
    <dbReference type="NCBI Taxonomy" id="84607"/>
    <lineage>
        <taxon>Eukaryota</taxon>
        <taxon>Fungi</taxon>
        <taxon>Dikarya</taxon>
        <taxon>Basidiomycota</taxon>
        <taxon>Agaricomycotina</taxon>
        <taxon>Agaricomycetes</taxon>
        <taxon>Agaricomycetidae</taxon>
        <taxon>Agaricales</taxon>
        <taxon>Agaricineae</taxon>
        <taxon>Strophariaceae</taxon>
        <taxon>Agrocybe</taxon>
    </lineage>
</organism>
<dbReference type="Proteomes" id="UP000521872">
    <property type="component" value="Unassembled WGS sequence"/>
</dbReference>
<dbReference type="EMBL" id="JAACJL010000015">
    <property type="protein sequence ID" value="KAF4620592.1"/>
    <property type="molecule type" value="Genomic_DNA"/>
</dbReference>
<reference evidence="1 2" key="1">
    <citation type="submission" date="2019-12" db="EMBL/GenBank/DDBJ databases">
        <authorList>
            <person name="Floudas D."/>
            <person name="Bentzer J."/>
            <person name="Ahren D."/>
            <person name="Johansson T."/>
            <person name="Persson P."/>
            <person name="Tunlid A."/>
        </authorList>
    </citation>
    <scope>NUCLEOTIDE SEQUENCE [LARGE SCALE GENOMIC DNA]</scope>
    <source>
        <strain evidence="1 2">CBS 102.39</strain>
    </source>
</reference>
<dbReference type="AlphaFoldDB" id="A0A8H4VSL5"/>
<evidence type="ECO:0000313" key="1">
    <source>
        <dbReference type="EMBL" id="KAF4620592.1"/>
    </source>
</evidence>
<evidence type="ECO:0008006" key="3">
    <source>
        <dbReference type="Google" id="ProtNLM"/>
    </source>
</evidence>
<gene>
    <name evidence="1" type="ORF">D9613_001128</name>
</gene>